<evidence type="ECO:0000256" key="2">
    <source>
        <dbReference type="SAM" id="SignalP"/>
    </source>
</evidence>
<reference evidence="4" key="1">
    <citation type="journal article" date="2017" name="Genome Announc.">
        <title>Draft Genome Sequence of Terrimicrobium sacchariphilum NM-5T, a Facultative Anaerobic Soil Bacterium of the Class Spartobacteria.</title>
        <authorList>
            <person name="Qiu Y.L."/>
            <person name="Tourlousse D.M."/>
            <person name="Matsuura N."/>
            <person name="Ohashi A."/>
            <person name="Sekiguchi Y."/>
        </authorList>
    </citation>
    <scope>NUCLEOTIDE SEQUENCE [LARGE SCALE GENOMIC DNA]</scope>
    <source>
        <strain evidence="4">NM-5</strain>
    </source>
</reference>
<protein>
    <submittedName>
        <fullName evidence="3">PEP-CTERM protein-sorting domain-containing protein</fullName>
    </submittedName>
</protein>
<evidence type="ECO:0000313" key="4">
    <source>
        <dbReference type="Proteomes" id="UP000076023"/>
    </source>
</evidence>
<dbReference type="Proteomes" id="UP000076023">
    <property type="component" value="Unassembled WGS sequence"/>
</dbReference>
<accession>A0A146G9C1</accession>
<dbReference type="SUPFAM" id="SSF49384">
    <property type="entry name" value="Carbohydrate-binding domain"/>
    <property type="match status" value="1"/>
</dbReference>
<sequence>MRKHLAQHLLAALVCLLGSLGVAQAQTGLTLRGDAVTGAAGDEVTVVFRTVGFWQITEGMGTIQWTPTVMDYVHAGDFGIPEITNGTFSLIPTGRLIFQWSSDNVTGNTLDDGTVLFSLTFGLHGSPGASTTVAFTDGWTELHFQSAENINLPFSSDPANVSIVPEPASGFLVLAGLAGCLLWYRRRRLRGPC</sequence>
<proteinExistence type="predicted"/>
<organism evidence="3 4">
    <name type="scientific">Terrimicrobium sacchariphilum</name>
    <dbReference type="NCBI Taxonomy" id="690879"/>
    <lineage>
        <taxon>Bacteria</taxon>
        <taxon>Pseudomonadati</taxon>
        <taxon>Verrucomicrobiota</taxon>
        <taxon>Terrimicrobiia</taxon>
        <taxon>Terrimicrobiales</taxon>
        <taxon>Terrimicrobiaceae</taxon>
        <taxon>Terrimicrobium</taxon>
    </lineage>
</organism>
<dbReference type="Gene3D" id="2.60.40.680">
    <property type="match status" value="1"/>
</dbReference>
<dbReference type="GO" id="GO:0030246">
    <property type="term" value="F:carbohydrate binding"/>
    <property type="evidence" value="ECO:0007669"/>
    <property type="project" value="InterPro"/>
</dbReference>
<dbReference type="AlphaFoldDB" id="A0A146G9C1"/>
<gene>
    <name evidence="3" type="ORF">TSACC_22493</name>
</gene>
<evidence type="ECO:0000313" key="3">
    <source>
        <dbReference type="EMBL" id="GAT34070.1"/>
    </source>
</evidence>
<dbReference type="InParanoid" id="A0A146G9C1"/>
<dbReference type="RefSeq" id="WP_075079737.1">
    <property type="nucleotide sequence ID" value="NZ_BDCO01000002.1"/>
</dbReference>
<keyword evidence="1" id="KW-1133">Transmembrane helix</keyword>
<comment type="caution">
    <text evidence="3">The sequence shown here is derived from an EMBL/GenBank/DDBJ whole genome shotgun (WGS) entry which is preliminary data.</text>
</comment>
<keyword evidence="1" id="KW-0812">Transmembrane</keyword>
<feature type="chain" id="PRO_5007524845" evidence="2">
    <location>
        <begin position="26"/>
        <end position="193"/>
    </location>
</feature>
<dbReference type="NCBIfam" id="TIGR02595">
    <property type="entry name" value="PEP_CTERM"/>
    <property type="match status" value="1"/>
</dbReference>
<evidence type="ECO:0000256" key="1">
    <source>
        <dbReference type="SAM" id="Phobius"/>
    </source>
</evidence>
<dbReference type="InterPro" id="IPR013424">
    <property type="entry name" value="Ice-binding_C"/>
</dbReference>
<keyword evidence="2" id="KW-0732">Signal</keyword>
<dbReference type="InterPro" id="IPR008965">
    <property type="entry name" value="CBM2/CBM3_carb-bd_dom_sf"/>
</dbReference>
<dbReference type="EMBL" id="BDCO01000002">
    <property type="protein sequence ID" value="GAT34070.1"/>
    <property type="molecule type" value="Genomic_DNA"/>
</dbReference>
<keyword evidence="1" id="KW-0472">Membrane</keyword>
<feature type="transmembrane region" description="Helical" evidence="1">
    <location>
        <begin position="168"/>
        <end position="184"/>
    </location>
</feature>
<keyword evidence="4" id="KW-1185">Reference proteome</keyword>
<feature type="signal peptide" evidence="2">
    <location>
        <begin position="1"/>
        <end position="25"/>
    </location>
</feature>
<name>A0A146G9C1_TERSA</name>